<comment type="caution">
    <text evidence="1">The sequence shown here is derived from an EMBL/GenBank/DDBJ whole genome shotgun (WGS) entry which is preliminary data.</text>
</comment>
<keyword evidence="2" id="KW-1185">Reference proteome</keyword>
<reference evidence="1 2" key="1">
    <citation type="journal article" date="2021" name="Nat. Commun.">
        <title>Genetic determinants of endophytism in the Arabidopsis root mycobiome.</title>
        <authorList>
            <person name="Mesny F."/>
            <person name="Miyauchi S."/>
            <person name="Thiergart T."/>
            <person name="Pickel B."/>
            <person name="Atanasova L."/>
            <person name="Karlsson M."/>
            <person name="Huettel B."/>
            <person name="Barry K.W."/>
            <person name="Haridas S."/>
            <person name="Chen C."/>
            <person name="Bauer D."/>
            <person name="Andreopoulos W."/>
            <person name="Pangilinan J."/>
            <person name="LaButti K."/>
            <person name="Riley R."/>
            <person name="Lipzen A."/>
            <person name="Clum A."/>
            <person name="Drula E."/>
            <person name="Henrissat B."/>
            <person name="Kohler A."/>
            <person name="Grigoriev I.V."/>
            <person name="Martin F.M."/>
            <person name="Hacquard S."/>
        </authorList>
    </citation>
    <scope>NUCLEOTIDE SEQUENCE [LARGE SCALE GENOMIC DNA]</scope>
    <source>
        <strain evidence="1 2">MPI-SDFR-AT-0080</strain>
    </source>
</reference>
<evidence type="ECO:0008006" key="3">
    <source>
        <dbReference type="Google" id="ProtNLM"/>
    </source>
</evidence>
<evidence type="ECO:0000313" key="2">
    <source>
        <dbReference type="Proteomes" id="UP000774617"/>
    </source>
</evidence>
<dbReference type="Gene3D" id="2.30.40.10">
    <property type="entry name" value="Urease, subunit C, domain 1"/>
    <property type="match status" value="1"/>
</dbReference>
<dbReference type="Gene3D" id="3.20.20.140">
    <property type="entry name" value="Metal-dependent hydrolases"/>
    <property type="match status" value="1"/>
</dbReference>
<dbReference type="SUPFAM" id="SSF51556">
    <property type="entry name" value="Metallo-dependent hydrolases"/>
    <property type="match status" value="1"/>
</dbReference>
<proteinExistence type="predicted"/>
<dbReference type="InterPro" id="IPR011059">
    <property type="entry name" value="Metal-dep_hydrolase_composite"/>
</dbReference>
<protein>
    <recommendedName>
        <fullName evidence="3">Amidohydrolase 1</fullName>
    </recommendedName>
</protein>
<dbReference type="InterPro" id="IPR032466">
    <property type="entry name" value="Metal_Hydrolase"/>
</dbReference>
<accession>A0ABQ8GIB6</accession>
<sequence length="202" mass="21602">MTPPTAVGLTTIDTSNCIITPGFVDGHNHMWRQLIRGIATEWSLFDYLTAYYAAALDLLDNGITTVLEQSHITNSPQRAAGGIRGYFCYGLHQNPPTPSITLPDGDLAAFDHATHTPPTPPARPCDTAHRQLAQRLADDGLLGPDLVFSHGVGAGVVATPDTELQMGMGLDVTANQNTGTVAQMRLALQMQRGLENQKGVSD</sequence>
<name>A0ABQ8GIB6_9PEZI</name>
<dbReference type="EMBL" id="JAGTJR010000009">
    <property type="protein sequence ID" value="KAH7054373.1"/>
    <property type="molecule type" value="Genomic_DNA"/>
</dbReference>
<gene>
    <name evidence="1" type="ORF">B0J12DRAFT_777978</name>
</gene>
<evidence type="ECO:0000313" key="1">
    <source>
        <dbReference type="EMBL" id="KAH7054373.1"/>
    </source>
</evidence>
<organism evidence="1 2">
    <name type="scientific">Macrophomina phaseolina</name>
    <dbReference type="NCBI Taxonomy" id="35725"/>
    <lineage>
        <taxon>Eukaryota</taxon>
        <taxon>Fungi</taxon>
        <taxon>Dikarya</taxon>
        <taxon>Ascomycota</taxon>
        <taxon>Pezizomycotina</taxon>
        <taxon>Dothideomycetes</taxon>
        <taxon>Dothideomycetes incertae sedis</taxon>
        <taxon>Botryosphaeriales</taxon>
        <taxon>Botryosphaeriaceae</taxon>
        <taxon>Macrophomina</taxon>
    </lineage>
</organism>
<dbReference type="Proteomes" id="UP000774617">
    <property type="component" value="Unassembled WGS sequence"/>
</dbReference>